<dbReference type="EMBL" id="CAUJNA010003280">
    <property type="protein sequence ID" value="CAJ1397827.1"/>
    <property type="molecule type" value="Genomic_DNA"/>
</dbReference>
<dbReference type="Proteomes" id="UP001178507">
    <property type="component" value="Unassembled WGS sequence"/>
</dbReference>
<reference evidence="1" key="1">
    <citation type="submission" date="2023-08" db="EMBL/GenBank/DDBJ databases">
        <authorList>
            <person name="Chen Y."/>
            <person name="Shah S."/>
            <person name="Dougan E. K."/>
            <person name="Thang M."/>
            <person name="Chan C."/>
        </authorList>
    </citation>
    <scope>NUCLEOTIDE SEQUENCE</scope>
</reference>
<comment type="caution">
    <text evidence="1">The sequence shown here is derived from an EMBL/GenBank/DDBJ whole genome shotgun (WGS) entry which is preliminary data.</text>
</comment>
<evidence type="ECO:0000313" key="2">
    <source>
        <dbReference type="Proteomes" id="UP001178507"/>
    </source>
</evidence>
<keyword evidence="2" id="KW-1185">Reference proteome</keyword>
<organism evidence="1 2">
    <name type="scientific">Effrenium voratum</name>
    <dbReference type="NCBI Taxonomy" id="2562239"/>
    <lineage>
        <taxon>Eukaryota</taxon>
        <taxon>Sar</taxon>
        <taxon>Alveolata</taxon>
        <taxon>Dinophyceae</taxon>
        <taxon>Suessiales</taxon>
        <taxon>Symbiodiniaceae</taxon>
        <taxon>Effrenium</taxon>
    </lineage>
</organism>
<name>A0AA36J2B1_9DINO</name>
<protein>
    <submittedName>
        <fullName evidence="1">Uncharacterized protein</fullName>
    </submittedName>
</protein>
<sequence length="200" mass="22918">MIARAHLPERYNDRMTTSVVDIGFIRADNIKATDHGITAWHNLSLANHSNALYIALTTEEYISFVGDTTPTSLEKVGYIPGNLRYPSFDFTVLTTNPHDAVMTTPYLMSEDKLTTANTADLYIIAWHCDMTKLLDLTSRPNANTFNRGYMLQQLQIYSNGVWQLSPTEKDSVTAWRFVPRTCFFDIYSKYTWEAGYMHSY</sequence>
<gene>
    <name evidence="1" type="ORF">EVOR1521_LOCUS21769</name>
</gene>
<proteinExistence type="predicted"/>
<evidence type="ECO:0000313" key="1">
    <source>
        <dbReference type="EMBL" id="CAJ1397827.1"/>
    </source>
</evidence>
<dbReference type="AlphaFoldDB" id="A0AA36J2B1"/>
<accession>A0AA36J2B1</accession>